<dbReference type="EMBL" id="AWSO01000019">
    <property type="protein sequence ID" value="ESK97679.1"/>
    <property type="molecule type" value="Genomic_DNA"/>
</dbReference>
<dbReference type="Proteomes" id="UP000017559">
    <property type="component" value="Unassembled WGS sequence"/>
</dbReference>
<dbReference type="KEGG" id="mrr:Moror_17386"/>
<proteinExistence type="predicted"/>
<evidence type="ECO:0000256" key="1">
    <source>
        <dbReference type="SAM" id="Phobius"/>
    </source>
</evidence>
<keyword evidence="1" id="KW-0812">Transmembrane</keyword>
<keyword evidence="3" id="KW-1185">Reference proteome</keyword>
<organism evidence="2 3">
    <name type="scientific">Moniliophthora roreri (strain MCA 2997)</name>
    <name type="common">Cocoa frosty pod rot fungus</name>
    <name type="synonym">Crinipellis roreri</name>
    <dbReference type="NCBI Taxonomy" id="1381753"/>
    <lineage>
        <taxon>Eukaryota</taxon>
        <taxon>Fungi</taxon>
        <taxon>Dikarya</taxon>
        <taxon>Basidiomycota</taxon>
        <taxon>Agaricomycotina</taxon>
        <taxon>Agaricomycetes</taxon>
        <taxon>Agaricomycetidae</taxon>
        <taxon>Agaricales</taxon>
        <taxon>Marasmiineae</taxon>
        <taxon>Marasmiaceae</taxon>
        <taxon>Moniliophthora</taxon>
    </lineage>
</organism>
<gene>
    <name evidence="2" type="ORF">Moror_17386</name>
</gene>
<feature type="transmembrane region" description="Helical" evidence="1">
    <location>
        <begin position="53"/>
        <end position="72"/>
    </location>
</feature>
<keyword evidence="1" id="KW-1133">Transmembrane helix</keyword>
<evidence type="ECO:0000313" key="3">
    <source>
        <dbReference type="Proteomes" id="UP000017559"/>
    </source>
</evidence>
<dbReference type="HOGENOM" id="CLU_1578917_0_0_1"/>
<accession>V2Z155</accession>
<comment type="caution">
    <text evidence="2">The sequence shown here is derived from an EMBL/GenBank/DDBJ whole genome shotgun (WGS) entry which is preliminary data.</text>
</comment>
<dbReference type="AlphaFoldDB" id="V2Z155"/>
<keyword evidence="1" id="KW-0472">Membrane</keyword>
<name>V2Z155_MONRO</name>
<sequence length="169" mass="18547">MIWTVAHLKKRDNFSTSEMKLAFASSVLAALTGIVSAYRLVSPVEGQVLSKSKVLSFFLPFLSIYLHIPILGKYESSFFKENTVSVNVVLAPADTLGPLATVPFQWGVELATLSPSNTTYKAQLKPYATQDWPQTGKSVLAVVERHTAGCPNEHYNGWLLTTINVTLSD</sequence>
<evidence type="ECO:0000313" key="2">
    <source>
        <dbReference type="EMBL" id="ESK97679.1"/>
    </source>
</evidence>
<reference evidence="2 3" key="1">
    <citation type="journal article" date="2014" name="BMC Genomics">
        <title>Genome and secretome analysis of the hemibiotrophic fungal pathogen, Moniliophthora roreri, which causes frosty pod rot disease of cacao: mechanisms of the biotrophic and necrotrophic phases.</title>
        <authorList>
            <person name="Meinhardt L.W."/>
            <person name="Costa G.G.L."/>
            <person name="Thomazella D.P.T."/>
            <person name="Teixeira P.J.P.L."/>
            <person name="Carazzolle M.F."/>
            <person name="Schuster S.C."/>
            <person name="Carlson J.E."/>
            <person name="Guiltinan M.J."/>
            <person name="Mieczkowski P."/>
            <person name="Farmer A."/>
            <person name="Ramaraj T."/>
            <person name="Crozier J."/>
            <person name="Davis R.E."/>
            <person name="Shao J."/>
            <person name="Melnick R.L."/>
            <person name="Pereira G.A.G."/>
            <person name="Bailey B.A."/>
        </authorList>
    </citation>
    <scope>NUCLEOTIDE SEQUENCE [LARGE SCALE GENOMIC DNA]</scope>
    <source>
        <strain evidence="2 3">MCA 2997</strain>
    </source>
</reference>
<protein>
    <submittedName>
        <fullName evidence="2">Uncharacterized protein</fullName>
    </submittedName>
</protein>